<sequence length="1236" mass="142270">MWNSMVMMVFENSSLEIKNVRISRPAVSVQGTGPNKILVLRVVENNNEQSGASMSSEMTPQYSNKNEQWVPNGSKPAESVTGPRKILIRRAAERRAEQLEKQQKLSQYEVCPTNTSNEIAQFLENGTSSESTQNRRQIVIRRVVKRKAEQSEKALTSSEGSSYATSSASETRTFQNDPKQVVVRKDVRRNAEQSSTSSATSSRNSGIPYSTSSATTSSKPKSSGGSEIPSSSFSTSSDPVWTSSEGQNSEFSPGTSSETQYEQLSIPEILSQWNVKIEPEEEQKPERFRPPEEYPSFKILEEIRKSGESDSSELRFNYTEADLKADDFVIKIEPEEELKSEPIWDEQWDSEVKEEVNDDRFPTTSSGIRDEQCPSEVGKEINDEQCPMAPTSSEIRDDQSSSATEPNISPETTKCPICNQPKSIIDLVPLVGKYEKLVVLIPWVIDGFPIEEAITLLNSEEFDFVCLEHPISTVTKIFEFLNVSSIEQLEKIQIGPNHALSKIAQSISSIFSIGLKRTIFKFCEKFESQESYNQFVMEELERREIEGFRDQTRCVVCRKEEAKDLRKLGDSEEKLIFLSAFLDKNTVETARSIYKSNGAFRACDSHFEDIFKRIFEILPVSRIIDMKQCSIEESHPWMSDVRKLRSDITSNQYLDLLHGFCVRNRAEDKIQRTTEMIQMSNSEKCVICQKVKIRPLFRKTQTFIERLIVLTGWILTDKTAEIRAMSLLNEQISFVCWSHFSEFSGRILNELCIKNRNELSTCYQFLVKKLMKTVNILSPYMKKDEFLEEFELWLKAASSWCKPYTNVQFDKQMICSFCNKKKEEPIKRVESREDKLILMIASVLDKRFEMDIAIYFVRSQKELFICFQHFQSAIDRIFLFLSIQKMYQLSMCRQDLMQNLMVIVHNLNGEVRITTNEFRQIMRFQTWRKTNGINRRLQNIRTNLDRLLVIFMKITVEDCYVLDKLKSETCNWTSTENLLKLRHYPFYLTSSGKLNAELRIEVTDRSLDWLSGNLQIPSLKTKYYSFIENLAPTLRNMVLDPTTDPILRMLKIEPVEVIRKQVTGAILISTILRNKLLFKLDDDVVLFLRYSMVAAPTSASVERAFSHLNYFKNSGSSRMKVSMENARLRVITNGPSITTYDPAPSTMRFVLRSKPTVDDGRKGGMTAIKQESHLPFSERRVILRPGESDLVYVDSSTSPERKHLMDWYQREEALSFLANRDDSKTDKDSIPEDEIE</sequence>
<feature type="compositionally biased region" description="Low complexity" evidence="1">
    <location>
        <begin position="194"/>
        <end position="244"/>
    </location>
</feature>
<name>A0A2G5TQS3_9PELO</name>
<dbReference type="PANTHER" id="PTHR22716:SF1">
    <property type="entry name" value="ETS CLASS TRANSCRIPTION FACTOR-RELATED"/>
    <property type="match status" value="1"/>
</dbReference>
<dbReference type="EMBL" id="PDUG01000005">
    <property type="protein sequence ID" value="PIC29592.1"/>
    <property type="molecule type" value="Genomic_DNA"/>
</dbReference>
<evidence type="ECO:0000256" key="1">
    <source>
        <dbReference type="SAM" id="MobiDB-lite"/>
    </source>
</evidence>
<dbReference type="InterPro" id="IPR057432">
    <property type="entry name" value="Lin-15A/B-like_dom"/>
</dbReference>
<accession>A0A2G5TQS3</accession>
<evidence type="ECO:0000259" key="2">
    <source>
        <dbReference type="Pfam" id="PF25375"/>
    </source>
</evidence>
<gene>
    <name evidence="3" type="primary">Cnig_chr_V.g21124</name>
    <name evidence="3" type="ORF">B9Z55_021124</name>
</gene>
<feature type="domain" description="Lin-15A/B-like" evidence="2">
    <location>
        <begin position="552"/>
        <end position="665"/>
    </location>
</feature>
<feature type="region of interest" description="Disordered" evidence="1">
    <location>
        <begin position="49"/>
        <end position="83"/>
    </location>
</feature>
<feature type="compositionally biased region" description="Polar residues" evidence="1">
    <location>
        <begin position="49"/>
        <end position="71"/>
    </location>
</feature>
<feature type="domain" description="Lin-15A/B-like" evidence="2">
    <location>
        <begin position="683"/>
        <end position="791"/>
    </location>
</feature>
<reference evidence="4" key="1">
    <citation type="submission" date="2017-10" db="EMBL/GenBank/DDBJ databases">
        <title>Rapid genome shrinkage in a self-fertile nematode reveals novel sperm competition proteins.</title>
        <authorList>
            <person name="Yin D."/>
            <person name="Schwarz E.M."/>
            <person name="Thomas C.G."/>
            <person name="Felde R.L."/>
            <person name="Korf I.F."/>
            <person name="Cutter A.D."/>
            <person name="Schartner C.M."/>
            <person name="Ralston E.J."/>
            <person name="Meyer B.J."/>
            <person name="Haag E.S."/>
        </authorList>
    </citation>
    <scope>NUCLEOTIDE SEQUENCE [LARGE SCALE GENOMIC DNA]</scope>
    <source>
        <strain evidence="4">JU1422</strain>
    </source>
</reference>
<feature type="domain" description="Lin-15A/B-like" evidence="2">
    <location>
        <begin position="413"/>
        <end position="529"/>
    </location>
</feature>
<dbReference type="STRING" id="1611254.A0A2G5TQS3"/>
<protein>
    <recommendedName>
        <fullName evidence="2">Lin-15A/B-like domain-containing protein</fullName>
    </recommendedName>
</protein>
<dbReference type="GO" id="GO:0040027">
    <property type="term" value="P:negative regulation of vulval development"/>
    <property type="evidence" value="ECO:0007669"/>
    <property type="project" value="InterPro"/>
</dbReference>
<dbReference type="AlphaFoldDB" id="A0A2G5TQS3"/>
<dbReference type="Proteomes" id="UP000230233">
    <property type="component" value="Chromosome V"/>
</dbReference>
<feature type="compositionally biased region" description="Polar residues" evidence="1">
    <location>
        <begin position="245"/>
        <end position="263"/>
    </location>
</feature>
<evidence type="ECO:0000313" key="3">
    <source>
        <dbReference type="EMBL" id="PIC29592.1"/>
    </source>
</evidence>
<dbReference type="InterPro" id="IPR040129">
    <property type="entry name" value="Lin-15B-like"/>
</dbReference>
<dbReference type="Pfam" id="PF25375">
    <property type="entry name" value="Lin-15B"/>
    <property type="match status" value="4"/>
</dbReference>
<proteinExistence type="predicted"/>
<dbReference type="PANTHER" id="PTHR22716">
    <property type="entry name" value="ETS CLASS TRANSCRIPTION FACTOR-RELATED-RELATED"/>
    <property type="match status" value="1"/>
</dbReference>
<organism evidence="3 4">
    <name type="scientific">Caenorhabditis nigoni</name>
    <dbReference type="NCBI Taxonomy" id="1611254"/>
    <lineage>
        <taxon>Eukaryota</taxon>
        <taxon>Metazoa</taxon>
        <taxon>Ecdysozoa</taxon>
        <taxon>Nematoda</taxon>
        <taxon>Chromadorea</taxon>
        <taxon>Rhabditida</taxon>
        <taxon>Rhabditina</taxon>
        <taxon>Rhabditomorpha</taxon>
        <taxon>Rhabditoidea</taxon>
        <taxon>Rhabditidae</taxon>
        <taxon>Peloderinae</taxon>
        <taxon>Caenorhabditis</taxon>
    </lineage>
</organism>
<keyword evidence="4" id="KW-1185">Reference proteome</keyword>
<comment type="caution">
    <text evidence="3">The sequence shown here is derived from an EMBL/GenBank/DDBJ whole genome shotgun (WGS) entry which is preliminary data.</text>
</comment>
<feature type="region of interest" description="Disordered" evidence="1">
    <location>
        <begin position="353"/>
        <end position="372"/>
    </location>
</feature>
<feature type="compositionally biased region" description="Low complexity" evidence="1">
    <location>
        <begin position="156"/>
        <end position="173"/>
    </location>
</feature>
<feature type="domain" description="Lin-15A/B-like" evidence="2">
    <location>
        <begin position="814"/>
        <end position="922"/>
    </location>
</feature>
<feature type="compositionally biased region" description="Polar residues" evidence="1">
    <location>
        <begin position="400"/>
        <end position="412"/>
    </location>
</feature>
<feature type="compositionally biased region" description="Basic and acidic residues" evidence="1">
    <location>
        <begin position="282"/>
        <end position="292"/>
    </location>
</feature>
<feature type="region of interest" description="Disordered" evidence="1">
    <location>
        <begin position="383"/>
        <end position="414"/>
    </location>
</feature>
<feature type="region of interest" description="Disordered" evidence="1">
    <location>
        <begin position="145"/>
        <end position="293"/>
    </location>
</feature>
<evidence type="ECO:0000313" key="4">
    <source>
        <dbReference type="Proteomes" id="UP000230233"/>
    </source>
</evidence>